<sequence length="367" mass="41370">MKTGCYRIVLLITSLNLLLSGCQFKDMDKRSFVTTMGIDHIPNRPDDVHITMKIGIPSAKRSPGEAKFITTSHDGPTIGEAIKSIQSLFDQELDFSHLALIVMGEAYIQQDFTQAIDWLTRRYEIQQTSLFAAGSPDAKTVLNVKNASEQVYGNALTLHFQKYGISESETIGITKSEFFNRWKEKGKDPFLPIIHVTDQKYDINQIALLHKSKSIGKLSPHEVQLLKMLMKSGNLFSFRVREPQNAFVVKISDSTCKQSITRTANGIVITIHMKVTGSVSERKKASLALSKADMEKEASAELQHRMEKLLKHLQQTDSDPAGFGLRYRATYRDGDAAEWAYWVRHYPKATFDVVTEVHLTESSVIKI</sequence>
<reference evidence="10 11" key="1">
    <citation type="submission" date="2017-01" db="EMBL/GenBank/DDBJ databases">
        <title>Genome analysis of Paenibacillus selenitrireducens ES3-24.</title>
        <authorList>
            <person name="Xu D."/>
            <person name="Yao R."/>
            <person name="Zheng S."/>
        </authorList>
    </citation>
    <scope>NUCLEOTIDE SEQUENCE [LARGE SCALE GENOMIC DNA]</scope>
    <source>
        <strain evidence="10 11">ES3-24</strain>
    </source>
</reference>
<dbReference type="Pfam" id="PF25198">
    <property type="entry name" value="Spore_GerAC_N"/>
    <property type="match status" value="1"/>
</dbReference>
<gene>
    <name evidence="10" type="ORF">BVG16_05990</name>
</gene>
<protein>
    <submittedName>
        <fullName evidence="10">Uncharacterized protein</fullName>
    </submittedName>
</protein>
<evidence type="ECO:0000259" key="8">
    <source>
        <dbReference type="Pfam" id="PF05504"/>
    </source>
</evidence>
<keyword evidence="4" id="KW-0732">Signal</keyword>
<evidence type="ECO:0000313" key="10">
    <source>
        <dbReference type="EMBL" id="OPA80283.1"/>
    </source>
</evidence>
<evidence type="ECO:0000259" key="9">
    <source>
        <dbReference type="Pfam" id="PF25198"/>
    </source>
</evidence>
<dbReference type="InterPro" id="IPR046953">
    <property type="entry name" value="Spore_GerAC-like_C"/>
</dbReference>
<dbReference type="GO" id="GO:0009847">
    <property type="term" value="P:spore germination"/>
    <property type="evidence" value="ECO:0007669"/>
    <property type="project" value="InterPro"/>
</dbReference>
<comment type="similarity">
    <text evidence="2">Belongs to the GerABKC lipoprotein family.</text>
</comment>
<dbReference type="PROSITE" id="PS51257">
    <property type="entry name" value="PROKAR_LIPOPROTEIN"/>
    <property type="match status" value="1"/>
</dbReference>
<feature type="domain" description="Spore germination protein N-terminal" evidence="9">
    <location>
        <begin position="25"/>
        <end position="196"/>
    </location>
</feature>
<dbReference type="GO" id="GO:0016020">
    <property type="term" value="C:membrane"/>
    <property type="evidence" value="ECO:0007669"/>
    <property type="project" value="UniProtKB-SubCell"/>
</dbReference>
<dbReference type="InterPro" id="IPR057336">
    <property type="entry name" value="GerAC_N"/>
</dbReference>
<dbReference type="AlphaFoldDB" id="A0A1T2XKS7"/>
<evidence type="ECO:0000256" key="1">
    <source>
        <dbReference type="ARBA" id="ARBA00004635"/>
    </source>
</evidence>
<dbReference type="PANTHER" id="PTHR35789:SF1">
    <property type="entry name" value="SPORE GERMINATION PROTEIN B3"/>
    <property type="match status" value="1"/>
</dbReference>
<keyword evidence="6" id="KW-0564">Palmitate</keyword>
<dbReference type="STRING" id="1324314.BVG16_05990"/>
<name>A0A1T2XKS7_9BACL</name>
<dbReference type="InterPro" id="IPR038501">
    <property type="entry name" value="Spore_GerAC_C_sf"/>
</dbReference>
<dbReference type="Gene3D" id="3.30.300.210">
    <property type="entry name" value="Nutrient germinant receptor protein C, domain 3"/>
    <property type="match status" value="1"/>
</dbReference>
<accession>A0A1T2XKS7</accession>
<dbReference type="Pfam" id="PF05504">
    <property type="entry name" value="Spore_GerAC"/>
    <property type="match status" value="1"/>
</dbReference>
<evidence type="ECO:0000256" key="7">
    <source>
        <dbReference type="ARBA" id="ARBA00023288"/>
    </source>
</evidence>
<dbReference type="OrthoDB" id="2433998at2"/>
<comment type="caution">
    <text evidence="10">The sequence shown here is derived from an EMBL/GenBank/DDBJ whole genome shotgun (WGS) entry which is preliminary data.</text>
</comment>
<evidence type="ECO:0000256" key="3">
    <source>
        <dbReference type="ARBA" id="ARBA00022544"/>
    </source>
</evidence>
<dbReference type="EMBL" id="MSZX01000002">
    <property type="protein sequence ID" value="OPA80283.1"/>
    <property type="molecule type" value="Genomic_DNA"/>
</dbReference>
<evidence type="ECO:0000256" key="5">
    <source>
        <dbReference type="ARBA" id="ARBA00023136"/>
    </source>
</evidence>
<proteinExistence type="inferred from homology"/>
<keyword evidence="11" id="KW-1185">Reference proteome</keyword>
<dbReference type="NCBIfam" id="TIGR02887">
    <property type="entry name" value="spore_ger_x_C"/>
    <property type="match status" value="1"/>
</dbReference>
<dbReference type="RefSeq" id="WP_158081630.1">
    <property type="nucleotide sequence ID" value="NZ_MSZX01000002.1"/>
</dbReference>
<keyword evidence="3" id="KW-0309">Germination</keyword>
<dbReference type="Proteomes" id="UP000190188">
    <property type="component" value="Unassembled WGS sequence"/>
</dbReference>
<feature type="domain" description="Spore germination GerAC-like C-terminal" evidence="8">
    <location>
        <begin position="205"/>
        <end position="362"/>
    </location>
</feature>
<keyword evidence="7" id="KW-0449">Lipoprotein</keyword>
<evidence type="ECO:0000256" key="2">
    <source>
        <dbReference type="ARBA" id="ARBA00007886"/>
    </source>
</evidence>
<evidence type="ECO:0000313" key="11">
    <source>
        <dbReference type="Proteomes" id="UP000190188"/>
    </source>
</evidence>
<evidence type="ECO:0000256" key="6">
    <source>
        <dbReference type="ARBA" id="ARBA00023139"/>
    </source>
</evidence>
<keyword evidence="5" id="KW-0472">Membrane</keyword>
<organism evidence="10 11">
    <name type="scientific">Paenibacillus selenitireducens</name>
    <dbReference type="NCBI Taxonomy" id="1324314"/>
    <lineage>
        <taxon>Bacteria</taxon>
        <taxon>Bacillati</taxon>
        <taxon>Bacillota</taxon>
        <taxon>Bacilli</taxon>
        <taxon>Bacillales</taxon>
        <taxon>Paenibacillaceae</taxon>
        <taxon>Paenibacillus</taxon>
    </lineage>
</organism>
<comment type="subcellular location">
    <subcellularLocation>
        <location evidence="1">Membrane</location>
        <topology evidence="1">Lipid-anchor</topology>
    </subcellularLocation>
</comment>
<dbReference type="InterPro" id="IPR008844">
    <property type="entry name" value="Spore_GerAC-like"/>
</dbReference>
<dbReference type="PANTHER" id="PTHR35789">
    <property type="entry name" value="SPORE GERMINATION PROTEIN B3"/>
    <property type="match status" value="1"/>
</dbReference>
<evidence type="ECO:0000256" key="4">
    <source>
        <dbReference type="ARBA" id="ARBA00022729"/>
    </source>
</evidence>